<dbReference type="InterPro" id="IPR041698">
    <property type="entry name" value="Methyltransf_25"/>
</dbReference>
<dbReference type="PANTHER" id="PTHR44942">
    <property type="entry name" value="METHYLTRANSF_11 DOMAIN-CONTAINING PROTEIN"/>
    <property type="match status" value="1"/>
</dbReference>
<reference evidence="4 5" key="1">
    <citation type="journal article" date="2024" name="Commun. Biol.">
        <title>Comparative genomic analysis of thermophilic fungi reveals convergent evolutionary adaptations and gene losses.</title>
        <authorList>
            <person name="Steindorff A.S."/>
            <person name="Aguilar-Pontes M.V."/>
            <person name="Robinson A.J."/>
            <person name="Andreopoulos B."/>
            <person name="LaButti K."/>
            <person name="Kuo A."/>
            <person name="Mondo S."/>
            <person name="Riley R."/>
            <person name="Otillar R."/>
            <person name="Haridas S."/>
            <person name="Lipzen A."/>
            <person name="Grimwood J."/>
            <person name="Schmutz J."/>
            <person name="Clum A."/>
            <person name="Reid I.D."/>
            <person name="Moisan M.C."/>
            <person name="Butler G."/>
            <person name="Nguyen T.T.M."/>
            <person name="Dewar K."/>
            <person name="Conant G."/>
            <person name="Drula E."/>
            <person name="Henrissat B."/>
            <person name="Hansel C."/>
            <person name="Singer S."/>
            <person name="Hutchinson M.I."/>
            <person name="de Vries R.P."/>
            <person name="Natvig D.O."/>
            <person name="Powell A.J."/>
            <person name="Tsang A."/>
            <person name="Grigoriev I.V."/>
        </authorList>
    </citation>
    <scope>NUCLEOTIDE SEQUENCE [LARGE SCALE GENOMIC DNA]</scope>
    <source>
        <strain evidence="4 5">CBS 494.80</strain>
    </source>
</reference>
<dbReference type="InterPro" id="IPR051052">
    <property type="entry name" value="Diverse_substrate_MTase"/>
</dbReference>
<keyword evidence="2" id="KW-0808">Transferase</keyword>
<dbReference type="Pfam" id="PF13649">
    <property type="entry name" value="Methyltransf_25"/>
    <property type="match status" value="1"/>
</dbReference>
<evidence type="ECO:0000259" key="3">
    <source>
        <dbReference type="Pfam" id="PF13649"/>
    </source>
</evidence>
<accession>A0ABR4CSU4</accession>
<protein>
    <recommendedName>
        <fullName evidence="3">Methyltransferase domain-containing protein</fullName>
    </recommendedName>
</protein>
<dbReference type="EMBL" id="JAZHXI010000004">
    <property type="protein sequence ID" value="KAL2072486.1"/>
    <property type="molecule type" value="Genomic_DNA"/>
</dbReference>
<dbReference type="Gene3D" id="3.40.50.150">
    <property type="entry name" value="Vaccinia Virus protein VP39"/>
    <property type="match status" value="1"/>
</dbReference>
<keyword evidence="5" id="KW-1185">Reference proteome</keyword>
<evidence type="ECO:0000256" key="2">
    <source>
        <dbReference type="ARBA" id="ARBA00022679"/>
    </source>
</evidence>
<name>A0ABR4CSU4_9HELO</name>
<feature type="domain" description="Methyltransferase" evidence="3">
    <location>
        <begin position="50"/>
        <end position="140"/>
    </location>
</feature>
<dbReference type="PANTHER" id="PTHR44942:SF4">
    <property type="entry name" value="METHYLTRANSFERASE TYPE 11 DOMAIN-CONTAINING PROTEIN"/>
    <property type="match status" value="1"/>
</dbReference>
<proteinExistence type="predicted"/>
<gene>
    <name evidence="4" type="ORF">VTL71DRAFT_11829</name>
</gene>
<organism evidence="4 5">
    <name type="scientific">Oculimacula yallundae</name>
    <dbReference type="NCBI Taxonomy" id="86028"/>
    <lineage>
        <taxon>Eukaryota</taxon>
        <taxon>Fungi</taxon>
        <taxon>Dikarya</taxon>
        <taxon>Ascomycota</taxon>
        <taxon>Pezizomycotina</taxon>
        <taxon>Leotiomycetes</taxon>
        <taxon>Helotiales</taxon>
        <taxon>Ploettnerulaceae</taxon>
        <taxon>Oculimacula</taxon>
    </lineage>
</organism>
<evidence type="ECO:0000256" key="1">
    <source>
        <dbReference type="ARBA" id="ARBA00022603"/>
    </source>
</evidence>
<sequence>MSKPFALDTQAATGFSDAAAYDKNRPSYSPEAVNKLLTHLKVASVANAKIIDLACGTGKFTELLAARPEEFDIIGVEPHEGMREVLVKKGLGDRVKVENGDAGNMPIEEDWGDAVIAAQAFHWFATESSLKEIHRVLRPGATFGLIWNIEDYNAPKDHPATTKWEQKMKEIVASEKDGISRFRDMKWREVFEQQLDTNPLQTLKDIVTHNLPSFSLPLGEEHIKWTVWLSDEDVWARYSTLSQIANLPKEKKEAYRQEILADIKEHGERNEKGEVALHGNTFLFWTSRV</sequence>
<evidence type="ECO:0000313" key="5">
    <source>
        <dbReference type="Proteomes" id="UP001595075"/>
    </source>
</evidence>
<comment type="caution">
    <text evidence="4">The sequence shown here is derived from an EMBL/GenBank/DDBJ whole genome shotgun (WGS) entry which is preliminary data.</text>
</comment>
<evidence type="ECO:0000313" key="4">
    <source>
        <dbReference type="EMBL" id="KAL2072486.1"/>
    </source>
</evidence>
<dbReference type="Proteomes" id="UP001595075">
    <property type="component" value="Unassembled WGS sequence"/>
</dbReference>
<dbReference type="InterPro" id="IPR029063">
    <property type="entry name" value="SAM-dependent_MTases_sf"/>
</dbReference>
<dbReference type="SUPFAM" id="SSF53335">
    <property type="entry name" value="S-adenosyl-L-methionine-dependent methyltransferases"/>
    <property type="match status" value="1"/>
</dbReference>
<dbReference type="CDD" id="cd02440">
    <property type="entry name" value="AdoMet_MTases"/>
    <property type="match status" value="1"/>
</dbReference>
<keyword evidence="1" id="KW-0489">Methyltransferase</keyword>